<name>A0A090E1S1_MESPL</name>
<dbReference type="EMBL" id="CCMZ01000028">
    <property type="protein sequence ID" value="CDX21040.1"/>
    <property type="molecule type" value="Genomic_DNA"/>
</dbReference>
<dbReference type="Proteomes" id="UP000045285">
    <property type="component" value="Unassembled WGS sequence"/>
</dbReference>
<protein>
    <submittedName>
        <fullName evidence="1">Uncharacterized protein</fullName>
    </submittedName>
</protein>
<keyword evidence="2" id="KW-1185">Reference proteome</keyword>
<reference evidence="2" key="1">
    <citation type="submission" date="2014-08" db="EMBL/GenBank/DDBJ databases">
        <authorList>
            <person name="Moulin L."/>
        </authorList>
    </citation>
    <scope>NUCLEOTIDE SEQUENCE [LARGE SCALE GENOMIC DNA]</scope>
</reference>
<dbReference type="AlphaFoldDB" id="A0A090E1S1"/>
<accession>A0A090E1S1</accession>
<gene>
    <name evidence="1" type="ORF">MPL3356_340149</name>
</gene>
<evidence type="ECO:0000313" key="1">
    <source>
        <dbReference type="EMBL" id="CDX21040.1"/>
    </source>
</evidence>
<organism evidence="1 2">
    <name type="scientific">Mesorhizobium plurifarium</name>
    <dbReference type="NCBI Taxonomy" id="69974"/>
    <lineage>
        <taxon>Bacteria</taxon>
        <taxon>Pseudomonadati</taxon>
        <taxon>Pseudomonadota</taxon>
        <taxon>Alphaproteobacteria</taxon>
        <taxon>Hyphomicrobiales</taxon>
        <taxon>Phyllobacteriaceae</taxon>
        <taxon>Mesorhizobium</taxon>
    </lineage>
</organism>
<sequence length="104" mass="11588">MLIAARKLLNDRVVPFSDEHSIPLSQMLGDGSAEDSSASRKLSSLAFELGLQMRMFQLAKDAGTRQTDRYEIVVPVTEGELHGFHSDKRHRIAALPAGVRRQTR</sequence>
<evidence type="ECO:0000313" key="2">
    <source>
        <dbReference type="Proteomes" id="UP000045285"/>
    </source>
</evidence>
<proteinExistence type="predicted"/>